<dbReference type="PANTHER" id="PTHR30087:SF0">
    <property type="entry name" value="INNER MEMBRANE PROTEIN"/>
    <property type="match status" value="1"/>
</dbReference>
<protein>
    <recommendedName>
        <fullName evidence="1">DUF1722 domain-containing protein</fullName>
    </recommendedName>
</protein>
<dbReference type="AlphaFoldDB" id="A0A1S8DGL8"/>
<dbReference type="RefSeq" id="WP_083726111.1">
    <property type="nucleotide sequence ID" value="NZ_FOUD01000002.1"/>
</dbReference>
<gene>
    <name evidence="2" type="ORF">BXT89_07100</name>
</gene>
<sequence>MRSTNSARIPVGISQCLIGDPVRFNAGHKHSRLCTEQLGALFELRPFCPEVAIGLGTPRKPIRLAGDPAAPRAVGTVDHTLDVTDALQQYADDVSVLCEELCGFIFMQKSPSCGMERVKVYEPNGHPAPATGQGIFAARLMQTNPLLPVEEEGRLNDPVLRENFVNRVIVYSHWQQLLREELSPSRLLAFHARHKYLLMAHQSPSYRKMGQMLANPGRGAALRDTADAYFAELMAALRRPASRRGHSNVLQHVAGHFKKVLNPPEKAELQQLINHYRSGIVPLVVPVTLLQHHLLRHPDPYLQQQAYLQPHPPELSLRNAI</sequence>
<dbReference type="OrthoDB" id="495783at2"/>
<reference evidence="2 3" key="1">
    <citation type="submission" date="2017-01" db="EMBL/GenBank/DDBJ databases">
        <title>Draft genome sequence of Pseudomonas pachastrellae type strain CCUG 46540T from a deep sea.</title>
        <authorList>
            <person name="Gomila M."/>
            <person name="Mulet M."/>
            <person name="Lalucat J."/>
            <person name="Garcia-Valdes E."/>
        </authorList>
    </citation>
    <scope>NUCLEOTIDE SEQUENCE [LARGE SCALE GENOMIC DNA]</scope>
    <source>
        <strain evidence="2 3">CCUG 46540</strain>
    </source>
</reference>
<dbReference type="EMBL" id="MUBC01000012">
    <property type="protein sequence ID" value="ONM44523.1"/>
    <property type="molecule type" value="Genomic_DNA"/>
</dbReference>
<dbReference type="Pfam" id="PF04463">
    <property type="entry name" value="2-thiour_desulf"/>
    <property type="match status" value="1"/>
</dbReference>
<dbReference type="InterPro" id="IPR017087">
    <property type="entry name" value="UCP037004"/>
</dbReference>
<dbReference type="Proteomes" id="UP000242847">
    <property type="component" value="Unassembled WGS sequence"/>
</dbReference>
<feature type="domain" description="DUF1722" evidence="1">
    <location>
        <begin position="195"/>
        <end position="312"/>
    </location>
</feature>
<evidence type="ECO:0000313" key="3">
    <source>
        <dbReference type="Proteomes" id="UP000242847"/>
    </source>
</evidence>
<evidence type="ECO:0000313" key="2">
    <source>
        <dbReference type="EMBL" id="ONM44523.1"/>
    </source>
</evidence>
<dbReference type="InterPro" id="IPR007553">
    <property type="entry name" value="2-thiour_desulf"/>
</dbReference>
<dbReference type="PANTHER" id="PTHR30087">
    <property type="entry name" value="INNER MEMBRANE PROTEIN"/>
    <property type="match status" value="1"/>
</dbReference>
<dbReference type="STRING" id="254161.SAMN05216256_102190"/>
<keyword evidence="3" id="KW-1185">Reference proteome</keyword>
<evidence type="ECO:0000259" key="1">
    <source>
        <dbReference type="Pfam" id="PF08349"/>
    </source>
</evidence>
<dbReference type="Pfam" id="PF08349">
    <property type="entry name" value="DUF1722"/>
    <property type="match status" value="1"/>
</dbReference>
<organism evidence="2 3">
    <name type="scientific">Halopseudomonas pachastrellae</name>
    <dbReference type="NCBI Taxonomy" id="254161"/>
    <lineage>
        <taxon>Bacteria</taxon>
        <taxon>Pseudomonadati</taxon>
        <taxon>Pseudomonadota</taxon>
        <taxon>Gammaproteobacteria</taxon>
        <taxon>Pseudomonadales</taxon>
        <taxon>Pseudomonadaceae</taxon>
        <taxon>Halopseudomonas</taxon>
    </lineage>
</organism>
<comment type="caution">
    <text evidence="2">The sequence shown here is derived from an EMBL/GenBank/DDBJ whole genome shotgun (WGS) entry which is preliminary data.</text>
</comment>
<proteinExistence type="predicted"/>
<dbReference type="PIRSF" id="PIRSF037004">
    <property type="entry name" value="UCP037004"/>
    <property type="match status" value="1"/>
</dbReference>
<accession>A0A1S8DGL8</accession>
<name>A0A1S8DGL8_9GAMM</name>
<dbReference type="InterPro" id="IPR013560">
    <property type="entry name" value="DUF1722"/>
</dbReference>